<accession>A0A2T2WDW8</accession>
<dbReference type="AlphaFoldDB" id="A0A2T2WDW8"/>
<sequence>MESQAWTQGVLLPANTLTTCPKCGAQTLTRRYTPASHEVYQNGIRIHCVGGSSSTACVKIPEHLTVTCAACRYETWEWCHDLSVTAFETLLDTLKDRRLLSLDQVRIWQDAFYN</sequence>
<comment type="caution">
    <text evidence="1">The sequence shown here is derived from an EMBL/GenBank/DDBJ whole genome shotgun (WGS) entry which is preliminary data.</text>
</comment>
<evidence type="ECO:0000313" key="2">
    <source>
        <dbReference type="Proteomes" id="UP000242705"/>
    </source>
</evidence>
<reference evidence="1 2" key="1">
    <citation type="journal article" date="2014" name="BMC Genomics">
        <title>Comparison of environmental and isolate Sulfobacillus genomes reveals diverse carbon, sulfur, nitrogen, and hydrogen metabolisms.</title>
        <authorList>
            <person name="Justice N.B."/>
            <person name="Norman A."/>
            <person name="Brown C.T."/>
            <person name="Singh A."/>
            <person name="Thomas B.C."/>
            <person name="Banfield J.F."/>
        </authorList>
    </citation>
    <scope>NUCLEOTIDE SEQUENCE [LARGE SCALE GENOMIC DNA]</scope>
    <source>
        <strain evidence="1">AMDSBA5</strain>
    </source>
</reference>
<protein>
    <submittedName>
        <fullName evidence="1">Uncharacterized protein</fullName>
    </submittedName>
</protein>
<name>A0A2T2WDW8_SULTH</name>
<gene>
    <name evidence="1" type="ORF">C7B47_18030</name>
</gene>
<dbReference type="Proteomes" id="UP000242705">
    <property type="component" value="Unassembled WGS sequence"/>
</dbReference>
<proteinExistence type="predicted"/>
<dbReference type="EMBL" id="PXYX01000149">
    <property type="protein sequence ID" value="PSR20419.1"/>
    <property type="molecule type" value="Genomic_DNA"/>
</dbReference>
<evidence type="ECO:0000313" key="1">
    <source>
        <dbReference type="EMBL" id="PSR20419.1"/>
    </source>
</evidence>
<organism evidence="1 2">
    <name type="scientific">Sulfobacillus thermosulfidooxidans</name>
    <dbReference type="NCBI Taxonomy" id="28034"/>
    <lineage>
        <taxon>Bacteria</taxon>
        <taxon>Bacillati</taxon>
        <taxon>Bacillota</taxon>
        <taxon>Clostridia</taxon>
        <taxon>Eubacteriales</taxon>
        <taxon>Clostridiales Family XVII. Incertae Sedis</taxon>
        <taxon>Sulfobacillus</taxon>
    </lineage>
</organism>